<keyword evidence="5" id="KW-0717">Septation</keyword>
<evidence type="ECO:0000256" key="1">
    <source>
        <dbReference type="ARBA" id="ARBA00004431"/>
    </source>
</evidence>
<evidence type="ECO:0000256" key="3">
    <source>
        <dbReference type="ARBA" id="ARBA00022618"/>
    </source>
</evidence>
<reference evidence="8" key="1">
    <citation type="journal article" date="2019" name="Int. J. Syst. Evol. Microbiol.">
        <title>The Global Catalogue of Microorganisms (GCM) 10K type strain sequencing project: providing services to taxonomists for standard genome sequencing and annotation.</title>
        <authorList>
            <consortium name="The Broad Institute Genomics Platform"/>
            <consortium name="The Broad Institute Genome Sequencing Center for Infectious Disease"/>
            <person name="Wu L."/>
            <person name="Ma J."/>
        </authorList>
    </citation>
    <scope>NUCLEOTIDE SEQUENCE [LARGE SCALE GENOMIC DNA]</scope>
    <source>
        <strain evidence="8">CGMCC 4.7682</strain>
    </source>
</reference>
<dbReference type="InterPro" id="IPR038658">
    <property type="entry name" value="SsgB_sf"/>
</dbReference>
<evidence type="ECO:0000313" key="8">
    <source>
        <dbReference type="Proteomes" id="UP001595764"/>
    </source>
</evidence>
<proteinExistence type="inferred from homology"/>
<protein>
    <submittedName>
        <fullName evidence="7">SsgA family sporulation/cell division regulator</fullName>
    </submittedName>
</protein>
<gene>
    <name evidence="7" type="ORF">ACFORO_12295</name>
</gene>
<evidence type="ECO:0000256" key="5">
    <source>
        <dbReference type="ARBA" id="ARBA00023210"/>
    </source>
</evidence>
<evidence type="ECO:0000256" key="6">
    <source>
        <dbReference type="ARBA" id="ARBA00023306"/>
    </source>
</evidence>
<dbReference type="RefSeq" id="WP_377870021.1">
    <property type="nucleotide sequence ID" value="NZ_JBHMAY010000017.1"/>
</dbReference>
<keyword evidence="6" id="KW-0131">Cell cycle</keyword>
<sequence>MKITWLAEPTVKTGAVSYRLPVRMECDPAYDPYAVALRFLPAGRVVTWLVARDLLRDGLSWVAGEGDVRVTPGAVTVGVHLCSDAGEVLAVFARDDVTQFLRSTYIEVPDGRESARINWDDLPEVLA</sequence>
<evidence type="ECO:0000256" key="4">
    <source>
        <dbReference type="ARBA" id="ARBA00022969"/>
    </source>
</evidence>
<dbReference type="InterPro" id="IPR006776">
    <property type="entry name" value="SsgB"/>
</dbReference>
<organism evidence="7 8">
    <name type="scientific">Amycolatopsis halotolerans</name>
    <dbReference type="NCBI Taxonomy" id="330083"/>
    <lineage>
        <taxon>Bacteria</taxon>
        <taxon>Bacillati</taxon>
        <taxon>Actinomycetota</taxon>
        <taxon>Actinomycetes</taxon>
        <taxon>Pseudonocardiales</taxon>
        <taxon>Pseudonocardiaceae</taxon>
        <taxon>Amycolatopsis</taxon>
    </lineage>
</organism>
<keyword evidence="3" id="KW-0132">Cell division</keyword>
<dbReference type="Proteomes" id="UP001595764">
    <property type="component" value="Unassembled WGS sequence"/>
</dbReference>
<dbReference type="Gene3D" id="2.30.31.20">
    <property type="entry name" value="Sporulation-specific cell division protein SsgB"/>
    <property type="match status" value="1"/>
</dbReference>
<comment type="subcellular location">
    <subcellularLocation>
        <location evidence="1">Cell septum</location>
    </subcellularLocation>
</comment>
<evidence type="ECO:0000256" key="2">
    <source>
        <dbReference type="ARBA" id="ARBA00009323"/>
    </source>
</evidence>
<keyword evidence="8" id="KW-1185">Reference proteome</keyword>
<accession>A0ABV7QGE1</accession>
<comment type="caution">
    <text evidence="7">The sequence shown here is derived from an EMBL/GenBank/DDBJ whole genome shotgun (WGS) entry which is preliminary data.</text>
</comment>
<dbReference type="EMBL" id="JBHRWI010000016">
    <property type="protein sequence ID" value="MFC3510947.1"/>
    <property type="molecule type" value="Genomic_DNA"/>
</dbReference>
<keyword evidence="4" id="KW-0749">Sporulation</keyword>
<name>A0ABV7QGE1_9PSEU</name>
<evidence type="ECO:0000313" key="7">
    <source>
        <dbReference type="EMBL" id="MFC3510947.1"/>
    </source>
</evidence>
<comment type="similarity">
    <text evidence="2">Belongs to the SsgA family.</text>
</comment>
<dbReference type="Pfam" id="PF04686">
    <property type="entry name" value="SsgA"/>
    <property type="match status" value="1"/>
</dbReference>